<feature type="transmembrane region" description="Helical" evidence="6">
    <location>
        <begin position="326"/>
        <end position="348"/>
    </location>
</feature>
<dbReference type="Proteomes" id="UP000095541">
    <property type="component" value="Unassembled WGS sequence"/>
</dbReference>
<evidence type="ECO:0000256" key="6">
    <source>
        <dbReference type="SAM" id="Phobius"/>
    </source>
</evidence>
<dbReference type="Pfam" id="PF01943">
    <property type="entry name" value="Polysacc_synt"/>
    <property type="match status" value="1"/>
</dbReference>
<feature type="transmembrane region" description="Helical" evidence="6">
    <location>
        <begin position="27"/>
        <end position="50"/>
    </location>
</feature>
<feature type="transmembrane region" description="Helical" evidence="6">
    <location>
        <begin position="145"/>
        <end position="168"/>
    </location>
</feature>
<organism evidence="7 8">
    <name type="scientific">Bacteroides thetaiotaomicron</name>
    <dbReference type="NCBI Taxonomy" id="818"/>
    <lineage>
        <taxon>Bacteria</taxon>
        <taxon>Pseudomonadati</taxon>
        <taxon>Bacteroidota</taxon>
        <taxon>Bacteroidia</taxon>
        <taxon>Bacteroidales</taxon>
        <taxon>Bacteroidaceae</taxon>
        <taxon>Bacteroides</taxon>
    </lineage>
</organism>
<feature type="transmembrane region" description="Helical" evidence="6">
    <location>
        <begin position="200"/>
        <end position="224"/>
    </location>
</feature>
<name>A0A174RU80_BACT4</name>
<dbReference type="AlphaFoldDB" id="A0A174RU80"/>
<dbReference type="EMBL" id="CZBI01000002">
    <property type="protein sequence ID" value="CUP86500.1"/>
    <property type="molecule type" value="Genomic_DNA"/>
</dbReference>
<reference evidence="7 8" key="1">
    <citation type="submission" date="2015-09" db="EMBL/GenBank/DDBJ databases">
        <authorList>
            <consortium name="Pathogen Informatics"/>
        </authorList>
    </citation>
    <scope>NUCLEOTIDE SEQUENCE [LARGE SCALE GENOMIC DNA]</scope>
    <source>
        <strain evidence="7 8">2789STDY5834945</strain>
    </source>
</reference>
<accession>A0A174RU80</accession>
<keyword evidence="5 6" id="KW-0472">Membrane</keyword>
<dbReference type="GO" id="GO:0005886">
    <property type="term" value="C:plasma membrane"/>
    <property type="evidence" value="ECO:0007669"/>
    <property type="project" value="UniProtKB-SubCell"/>
</dbReference>
<dbReference type="InterPro" id="IPR002797">
    <property type="entry name" value="Polysacc_synth"/>
</dbReference>
<sequence length="454" mass="50259">MITIKTYFKQKLHSTDLRSAKMKKNTIAMLVIRGVSIGISLLSAPIMLHHVDKADYGVLMTLTSIVAWVGMMDIGLGNGLRNKIPEYLAKKEIAKAQEVVSSCYAALAIYIGILIVAFLIANPFINWQSVLNSPGSNPIEIRNLAAVVFTTFCLQFLFNLVNSILFAYQVPAVQSLFAFLGQVLAFISLLVQIYCFDVTSVFQIGAVNCVMPLIVIIIGSIILFCGRLKEIAPSYKMVNLKSVGAILSLGVKFFVLQIITIVLFQANSIIITRTVGPEAVVEYNMAFKYISVITMIFTIIVTPIWSATTDAYVRQDFEWIKKTLLYIRKVCLLTILIGGLMVVVSPYIYNIWLGKGVIDIPLSTTSLVFLYISFEMLYKVYGTIINGTGKVYAQMIITGGIAIVYIPVAYLLGSLMGLLGVLVANTIVFFINYIWSKIQCNKILNGTANGFWNK</sequence>
<feature type="transmembrane region" description="Helical" evidence="6">
    <location>
        <begin position="245"/>
        <end position="266"/>
    </location>
</feature>
<evidence type="ECO:0000256" key="2">
    <source>
        <dbReference type="ARBA" id="ARBA00022475"/>
    </source>
</evidence>
<feature type="transmembrane region" description="Helical" evidence="6">
    <location>
        <begin position="175"/>
        <end position="194"/>
    </location>
</feature>
<gene>
    <name evidence="7" type="ORF">ERS852557_01962</name>
</gene>
<evidence type="ECO:0000256" key="5">
    <source>
        <dbReference type="ARBA" id="ARBA00023136"/>
    </source>
</evidence>
<feature type="transmembrane region" description="Helical" evidence="6">
    <location>
        <begin position="360"/>
        <end position="380"/>
    </location>
</feature>
<keyword evidence="3 6" id="KW-0812">Transmembrane</keyword>
<dbReference type="PANTHER" id="PTHR30250">
    <property type="entry name" value="PST FAMILY PREDICTED COLANIC ACID TRANSPORTER"/>
    <property type="match status" value="1"/>
</dbReference>
<evidence type="ECO:0000256" key="1">
    <source>
        <dbReference type="ARBA" id="ARBA00004651"/>
    </source>
</evidence>
<feature type="transmembrane region" description="Helical" evidence="6">
    <location>
        <begin position="418"/>
        <end position="435"/>
    </location>
</feature>
<evidence type="ECO:0000256" key="4">
    <source>
        <dbReference type="ARBA" id="ARBA00022989"/>
    </source>
</evidence>
<comment type="subcellular location">
    <subcellularLocation>
        <location evidence="1">Cell membrane</location>
        <topology evidence="1">Multi-pass membrane protein</topology>
    </subcellularLocation>
</comment>
<evidence type="ECO:0000313" key="7">
    <source>
        <dbReference type="EMBL" id="CUP86500.1"/>
    </source>
</evidence>
<feature type="transmembrane region" description="Helical" evidence="6">
    <location>
        <begin position="392"/>
        <end position="412"/>
    </location>
</feature>
<feature type="transmembrane region" description="Helical" evidence="6">
    <location>
        <begin position="286"/>
        <end position="305"/>
    </location>
</feature>
<protein>
    <submittedName>
        <fullName evidence="7">LPS biosynthesis related polysaccharide transporter/flippase</fullName>
    </submittedName>
</protein>
<dbReference type="InterPro" id="IPR050833">
    <property type="entry name" value="Poly_Biosynth_Transport"/>
</dbReference>
<proteinExistence type="predicted"/>
<dbReference type="PANTHER" id="PTHR30250:SF26">
    <property type="entry name" value="PSMA PROTEIN"/>
    <property type="match status" value="1"/>
</dbReference>
<evidence type="ECO:0000313" key="8">
    <source>
        <dbReference type="Proteomes" id="UP000095541"/>
    </source>
</evidence>
<feature type="transmembrane region" description="Helical" evidence="6">
    <location>
        <begin position="99"/>
        <end position="125"/>
    </location>
</feature>
<keyword evidence="4 6" id="KW-1133">Transmembrane helix</keyword>
<keyword evidence="2" id="KW-1003">Cell membrane</keyword>
<feature type="transmembrane region" description="Helical" evidence="6">
    <location>
        <begin position="56"/>
        <end position="78"/>
    </location>
</feature>
<evidence type="ECO:0000256" key="3">
    <source>
        <dbReference type="ARBA" id="ARBA00022692"/>
    </source>
</evidence>